<dbReference type="Gene3D" id="1.25.40.20">
    <property type="entry name" value="Ankyrin repeat-containing domain"/>
    <property type="match status" value="1"/>
</dbReference>
<feature type="repeat" description="ANK" evidence="1">
    <location>
        <begin position="163"/>
        <end position="195"/>
    </location>
</feature>
<dbReference type="InterPro" id="IPR036770">
    <property type="entry name" value="Ankyrin_rpt-contain_sf"/>
</dbReference>
<proteinExistence type="predicted"/>
<dbReference type="SMART" id="SM00225">
    <property type="entry name" value="BTB"/>
    <property type="match status" value="1"/>
</dbReference>
<dbReference type="Gene3D" id="3.30.710.10">
    <property type="entry name" value="Potassium Channel Kv1.1, Chain A"/>
    <property type="match status" value="1"/>
</dbReference>
<evidence type="ECO:0000259" key="2">
    <source>
        <dbReference type="PROSITE" id="PS50097"/>
    </source>
</evidence>
<dbReference type="CDD" id="cd18297">
    <property type="entry name" value="BTB_POZ_ABTB2-like"/>
    <property type="match status" value="1"/>
</dbReference>
<dbReference type="FunFam" id="3.30.710.10:FF:000030">
    <property type="entry name" value="Ankyrin repeat and BTB/POZ domain-containing protein BTBD11"/>
    <property type="match status" value="1"/>
</dbReference>
<dbReference type="PROSITE" id="PS50297">
    <property type="entry name" value="ANK_REP_REGION"/>
    <property type="match status" value="2"/>
</dbReference>
<accession>A0A8K0CR36</accession>
<protein>
    <recommendedName>
        <fullName evidence="2">BTB domain-containing protein</fullName>
    </recommendedName>
</protein>
<dbReference type="PROSITE" id="PS50097">
    <property type="entry name" value="BTB"/>
    <property type="match status" value="1"/>
</dbReference>
<dbReference type="InterPro" id="IPR002110">
    <property type="entry name" value="Ankyrin_rpt"/>
</dbReference>
<dbReference type="InterPro" id="IPR011333">
    <property type="entry name" value="SKP1/BTB/POZ_sf"/>
</dbReference>
<comment type="caution">
    <text evidence="3">The sequence shown here is derived from an EMBL/GenBank/DDBJ whole genome shotgun (WGS) entry which is preliminary data.</text>
</comment>
<dbReference type="InterPro" id="IPR000210">
    <property type="entry name" value="BTB/POZ_dom"/>
</dbReference>
<dbReference type="EMBL" id="VTPC01071002">
    <property type="protein sequence ID" value="KAF2889083.1"/>
    <property type="molecule type" value="Genomic_DNA"/>
</dbReference>
<feature type="non-terminal residue" evidence="3">
    <location>
        <position position="1"/>
    </location>
</feature>
<gene>
    <name evidence="3" type="ORF">ILUMI_17090</name>
</gene>
<dbReference type="SUPFAM" id="SSF48403">
    <property type="entry name" value="Ankyrin repeat"/>
    <property type="match status" value="1"/>
</dbReference>
<feature type="repeat" description="ANK" evidence="1">
    <location>
        <begin position="204"/>
        <end position="233"/>
    </location>
</feature>
<dbReference type="PANTHER" id="PTHR46071">
    <property type="entry name" value="ANKYRIN REPEAT AND BTB/POZ DOMAIN-CONTAINING"/>
    <property type="match status" value="1"/>
</dbReference>
<name>A0A8K0CR36_IGNLU</name>
<dbReference type="Proteomes" id="UP000801492">
    <property type="component" value="Unassembled WGS sequence"/>
</dbReference>
<feature type="domain" description="BTB" evidence="2">
    <location>
        <begin position="444"/>
        <end position="505"/>
    </location>
</feature>
<dbReference type="SMART" id="SM00248">
    <property type="entry name" value="ANK"/>
    <property type="match status" value="5"/>
</dbReference>
<dbReference type="InterPro" id="IPR052089">
    <property type="entry name" value="Ankyrin-BTB/POZ_domain"/>
</dbReference>
<dbReference type="PROSITE" id="PS50088">
    <property type="entry name" value="ANK_REPEAT"/>
    <property type="match status" value="2"/>
</dbReference>
<dbReference type="Pfam" id="PF12796">
    <property type="entry name" value="Ank_2"/>
    <property type="match status" value="1"/>
</dbReference>
<dbReference type="AlphaFoldDB" id="A0A8K0CR36"/>
<dbReference type="PANTHER" id="PTHR46071:SF2">
    <property type="entry name" value="ANKYRIN REPEAT AND BTB_POZ DOMAIN-CONTAINING PROTEIN 2-LIKE PROTEIN"/>
    <property type="match status" value="1"/>
</dbReference>
<organism evidence="3 4">
    <name type="scientific">Ignelater luminosus</name>
    <name type="common">Cucubano</name>
    <name type="synonym">Pyrophorus luminosus</name>
    <dbReference type="NCBI Taxonomy" id="2038154"/>
    <lineage>
        <taxon>Eukaryota</taxon>
        <taxon>Metazoa</taxon>
        <taxon>Ecdysozoa</taxon>
        <taxon>Arthropoda</taxon>
        <taxon>Hexapoda</taxon>
        <taxon>Insecta</taxon>
        <taxon>Pterygota</taxon>
        <taxon>Neoptera</taxon>
        <taxon>Endopterygota</taxon>
        <taxon>Coleoptera</taxon>
        <taxon>Polyphaga</taxon>
        <taxon>Elateriformia</taxon>
        <taxon>Elateroidea</taxon>
        <taxon>Elateridae</taxon>
        <taxon>Agrypninae</taxon>
        <taxon>Pyrophorini</taxon>
        <taxon>Ignelater</taxon>
    </lineage>
</organism>
<evidence type="ECO:0000256" key="1">
    <source>
        <dbReference type="PROSITE-ProRule" id="PRU00023"/>
    </source>
</evidence>
<dbReference type="SUPFAM" id="SSF54695">
    <property type="entry name" value="POZ domain"/>
    <property type="match status" value="1"/>
</dbReference>
<dbReference type="OrthoDB" id="2316821at2759"/>
<sequence>ELCYERAYVVLPPLVEWLRVAAAHGEHRFAAILDRDDIMQAARLLLPGVDCPVRTLGEEAIRVRRINGGEEDHIEAARQIQVELAFRLMLTGRPELIQQALPLLPAPTRLDTFNLQGHTALMLAALINDDITLSALLDASASLDVETPASGNPMYAAVNGETQHWTALTYAASRGHTRCVRVLLERGASVEGGAQLSEDKCTLTPLQVACGTGNLEIVSLLLAHGANPFLSTQLKDALCYSASAQRGCYSAMSVAAAHGQRAILQKLVAQPITPVTKEVLSLEEMLAEGTATKDHRSSPTSSTPQFSKMQIKALQEAMYHSAENNHLDITVEIRSLGVPWTLHCWMHSLGAAHEARLDCVIDQLLQDFLQVCPDDYSSQFVQECLPLLFNIFRYSKKEGTTLLLADIFSTCFGWEPIKPIRDCVLTGVSGSRIDPKYVNNPELSDVTFRVEGRLFYAHKIVLVTASPRLRAMLSSKLCEGGTPTVQINDIRYHIFQIVMQFLYQGGCKDLEPAPEDILELMAAANFFQLDGLLRYCEGRCSAMLALDNVVSMYIHAKVYNAVQLLEYCQSFLLQNMVALLTYDDSVKRLLFAKKLPNHDVLGGLLNTLQNRIKLRRSQSNTCKLAQSSQKTVNNK</sequence>
<dbReference type="Pfam" id="PF00651">
    <property type="entry name" value="BTB"/>
    <property type="match status" value="1"/>
</dbReference>
<keyword evidence="4" id="KW-1185">Reference proteome</keyword>
<dbReference type="CDD" id="cd18491">
    <property type="entry name" value="BACK_ABTB2_like"/>
    <property type="match status" value="1"/>
</dbReference>
<reference evidence="3" key="1">
    <citation type="submission" date="2019-08" db="EMBL/GenBank/DDBJ databases">
        <title>The genome of the North American firefly Photinus pyralis.</title>
        <authorList>
            <consortium name="Photinus pyralis genome working group"/>
            <person name="Fallon T.R."/>
            <person name="Sander Lower S.E."/>
            <person name="Weng J.-K."/>
        </authorList>
    </citation>
    <scope>NUCLEOTIDE SEQUENCE</scope>
    <source>
        <strain evidence="3">TRF0915ILg1</strain>
        <tissue evidence="3">Whole body</tissue>
    </source>
</reference>
<evidence type="ECO:0000313" key="4">
    <source>
        <dbReference type="Proteomes" id="UP000801492"/>
    </source>
</evidence>
<evidence type="ECO:0000313" key="3">
    <source>
        <dbReference type="EMBL" id="KAF2889083.1"/>
    </source>
</evidence>
<keyword evidence="1" id="KW-0040">ANK repeat</keyword>